<organism evidence="1 2">
    <name type="scientific">Acaulospora colombiana</name>
    <dbReference type="NCBI Taxonomy" id="27376"/>
    <lineage>
        <taxon>Eukaryota</taxon>
        <taxon>Fungi</taxon>
        <taxon>Fungi incertae sedis</taxon>
        <taxon>Mucoromycota</taxon>
        <taxon>Glomeromycotina</taxon>
        <taxon>Glomeromycetes</taxon>
        <taxon>Diversisporales</taxon>
        <taxon>Acaulosporaceae</taxon>
        <taxon>Acaulospora</taxon>
    </lineage>
</organism>
<proteinExistence type="predicted"/>
<gene>
    <name evidence="1" type="ORF">ACOLOM_LOCUS8481</name>
</gene>
<sequence>MGHTPRFDTNSHFASVDHSYTDVRGKQPHELHDQYVHPVHQPDPKLPHDPKMDFDKSHKKRVDEEIMADDMEIIKKKDEVQKKKMPAK</sequence>
<evidence type="ECO:0000313" key="2">
    <source>
        <dbReference type="Proteomes" id="UP000789525"/>
    </source>
</evidence>
<name>A0ACA9NN67_9GLOM</name>
<comment type="caution">
    <text evidence="1">The sequence shown here is derived from an EMBL/GenBank/DDBJ whole genome shotgun (WGS) entry which is preliminary data.</text>
</comment>
<protein>
    <submittedName>
        <fullName evidence="1">13649_t:CDS:1</fullName>
    </submittedName>
</protein>
<keyword evidence="2" id="KW-1185">Reference proteome</keyword>
<feature type="non-terminal residue" evidence="1">
    <location>
        <position position="88"/>
    </location>
</feature>
<evidence type="ECO:0000313" key="1">
    <source>
        <dbReference type="EMBL" id="CAG8657937.1"/>
    </source>
</evidence>
<accession>A0ACA9NN67</accession>
<dbReference type="EMBL" id="CAJVPT010022000">
    <property type="protein sequence ID" value="CAG8657937.1"/>
    <property type="molecule type" value="Genomic_DNA"/>
</dbReference>
<dbReference type="Proteomes" id="UP000789525">
    <property type="component" value="Unassembled WGS sequence"/>
</dbReference>
<reference evidence="1" key="1">
    <citation type="submission" date="2021-06" db="EMBL/GenBank/DDBJ databases">
        <authorList>
            <person name="Kallberg Y."/>
            <person name="Tangrot J."/>
            <person name="Rosling A."/>
        </authorList>
    </citation>
    <scope>NUCLEOTIDE SEQUENCE</scope>
    <source>
        <strain evidence="1">CL356</strain>
    </source>
</reference>